<dbReference type="InterPro" id="IPR001647">
    <property type="entry name" value="HTH_TetR"/>
</dbReference>
<name>A0ABR9MVZ9_9MICO</name>
<protein>
    <submittedName>
        <fullName evidence="5">TetR/AcrR family transcriptional regulator</fullName>
    </submittedName>
</protein>
<feature type="domain" description="HTH tetR-type" evidence="4">
    <location>
        <begin position="24"/>
        <end position="84"/>
    </location>
</feature>
<feature type="DNA-binding region" description="H-T-H motif" evidence="2">
    <location>
        <begin position="47"/>
        <end position="66"/>
    </location>
</feature>
<feature type="region of interest" description="Disordered" evidence="3">
    <location>
        <begin position="1"/>
        <end position="21"/>
    </location>
</feature>
<dbReference type="PROSITE" id="PS50977">
    <property type="entry name" value="HTH_TETR_2"/>
    <property type="match status" value="1"/>
</dbReference>
<organism evidence="5 6">
    <name type="scientific">Myceligenerans pegani</name>
    <dbReference type="NCBI Taxonomy" id="2776917"/>
    <lineage>
        <taxon>Bacteria</taxon>
        <taxon>Bacillati</taxon>
        <taxon>Actinomycetota</taxon>
        <taxon>Actinomycetes</taxon>
        <taxon>Micrococcales</taxon>
        <taxon>Promicromonosporaceae</taxon>
        <taxon>Myceligenerans</taxon>
    </lineage>
</organism>
<proteinExistence type="predicted"/>
<evidence type="ECO:0000256" key="1">
    <source>
        <dbReference type="ARBA" id="ARBA00023125"/>
    </source>
</evidence>
<dbReference type="PRINTS" id="PR00455">
    <property type="entry name" value="HTHTETR"/>
</dbReference>
<dbReference type="InterPro" id="IPR050109">
    <property type="entry name" value="HTH-type_TetR-like_transc_reg"/>
</dbReference>
<evidence type="ECO:0000313" key="6">
    <source>
        <dbReference type="Proteomes" id="UP000625527"/>
    </source>
</evidence>
<dbReference type="Gene3D" id="1.10.357.10">
    <property type="entry name" value="Tetracycline Repressor, domain 2"/>
    <property type="match status" value="1"/>
</dbReference>
<reference evidence="5 6" key="1">
    <citation type="submission" date="2020-10" db="EMBL/GenBank/DDBJ databases">
        <title>Myceligenerans pegani sp. nov., an endophytic actinomycete isolated from Peganum harmala L. in Xinjiang, China.</title>
        <authorList>
            <person name="Xin L."/>
        </authorList>
    </citation>
    <scope>NUCLEOTIDE SEQUENCE [LARGE SCALE GENOMIC DNA]</scope>
    <source>
        <strain evidence="5 6">TRM65318</strain>
    </source>
</reference>
<dbReference type="EMBL" id="JADAQT010000065">
    <property type="protein sequence ID" value="MBE1875567.1"/>
    <property type="molecule type" value="Genomic_DNA"/>
</dbReference>
<dbReference type="RefSeq" id="WP_192862130.1">
    <property type="nucleotide sequence ID" value="NZ_JADAQT010000065.1"/>
</dbReference>
<dbReference type="InterPro" id="IPR009057">
    <property type="entry name" value="Homeodomain-like_sf"/>
</dbReference>
<evidence type="ECO:0000313" key="5">
    <source>
        <dbReference type="EMBL" id="MBE1875567.1"/>
    </source>
</evidence>
<gene>
    <name evidence="5" type="ORF">IHE71_07585</name>
</gene>
<keyword evidence="6" id="KW-1185">Reference proteome</keyword>
<dbReference type="SUPFAM" id="SSF46689">
    <property type="entry name" value="Homeodomain-like"/>
    <property type="match status" value="1"/>
</dbReference>
<evidence type="ECO:0000256" key="2">
    <source>
        <dbReference type="PROSITE-ProRule" id="PRU00335"/>
    </source>
</evidence>
<dbReference type="PANTHER" id="PTHR30055:SF209">
    <property type="entry name" value="POSSIBLE TRANSCRIPTIONAL REGULATORY PROTEIN (PROBABLY TETR-FAMILY)"/>
    <property type="match status" value="1"/>
</dbReference>
<evidence type="ECO:0000256" key="3">
    <source>
        <dbReference type="SAM" id="MobiDB-lite"/>
    </source>
</evidence>
<accession>A0ABR9MVZ9</accession>
<keyword evidence="1 2" id="KW-0238">DNA-binding</keyword>
<sequence length="203" mass="21672">MSAHTPPVLLPVAGQPPRERADAARNRSRLLDVAARLVAEHGAANVTMDAVAAGAAVGKGTVYRRFGDRAGLMLALLDHAGRAFQEAFISGPPPLGPGAPPTDRLRAFGAGLIEHHLRYRDLYLAAELPPDRRYTDDPPRALYARHISGLLAAAETGGDTELLTETLLASLDPALLAHLRAQRGMSQERITAGWTDLVDRLLG</sequence>
<dbReference type="Pfam" id="PF00440">
    <property type="entry name" value="TetR_N"/>
    <property type="match status" value="1"/>
</dbReference>
<dbReference type="Proteomes" id="UP000625527">
    <property type="component" value="Unassembled WGS sequence"/>
</dbReference>
<comment type="caution">
    <text evidence="5">The sequence shown here is derived from an EMBL/GenBank/DDBJ whole genome shotgun (WGS) entry which is preliminary data.</text>
</comment>
<dbReference type="PANTHER" id="PTHR30055">
    <property type="entry name" value="HTH-TYPE TRANSCRIPTIONAL REGULATOR RUTR"/>
    <property type="match status" value="1"/>
</dbReference>
<evidence type="ECO:0000259" key="4">
    <source>
        <dbReference type="PROSITE" id="PS50977"/>
    </source>
</evidence>